<accession>A0ABN5VC95</accession>
<reference evidence="1 2" key="1">
    <citation type="journal article" date="2010" name="ChemBioChem">
        <title>Cloning and characterization of the biosynthetic gene cluster of 16-membered macrolide antibiotic FD-891: involvement of a dual functional cytochrome P450 monooxygenase catalyzing epoxidation and hydroxylation.</title>
        <authorList>
            <person name="Kudo F."/>
            <person name="Motegi A."/>
            <person name="Mizoue K."/>
            <person name="Eguchi T."/>
        </authorList>
    </citation>
    <scope>NUCLEOTIDE SEQUENCE [LARGE SCALE GENOMIC DNA]</scope>
    <source>
        <strain evidence="1 2">A-8890</strain>
    </source>
</reference>
<dbReference type="Gene3D" id="3.90.850.10">
    <property type="entry name" value="Fumarylacetoacetase-like, C-terminal domain"/>
    <property type="match status" value="1"/>
</dbReference>
<dbReference type="RefSeq" id="WP_286249566.1">
    <property type="nucleotide sequence ID" value="NZ_AP018448.1"/>
</dbReference>
<proteinExistence type="predicted"/>
<name>A0ABN5VC95_9ACTN</name>
<sequence length="267" mass="29169">MLKPQVIADLADRLENAERTHAPLRHFTIEHPEMTVEDGYAVQAAWVAKKISAGATVRGHKIGLTSKVMQEGAGIDEPDYGILLDYMFYESGSVLPMDRFIAPRVEVELCFQIGKPLSGPNCTIFDVLDATEYVIPALEIIDTRFHRFDPDTNAPRKIMDTVADNAANGAVVIGGRPVRPMDLDLRWVSALLLCNETVIESGVAAAVLNHPANGIAWLANKLWRYGETLQAGEILLAGSFTRSVPVSAGEVYHCDYGPMGSISCRFA</sequence>
<dbReference type="Proteomes" id="UP001321542">
    <property type="component" value="Chromosome"/>
</dbReference>
<dbReference type="InterPro" id="IPR036663">
    <property type="entry name" value="Fumarylacetoacetase_C_sf"/>
</dbReference>
<dbReference type="PANTHER" id="PTHR30143">
    <property type="entry name" value="ACID HYDRATASE"/>
    <property type="match status" value="1"/>
</dbReference>
<dbReference type="InterPro" id="IPR012690">
    <property type="entry name" value="HpcG"/>
</dbReference>
<dbReference type="PANTHER" id="PTHR30143:SF0">
    <property type="entry name" value="2-KETO-4-PENTENOATE HYDRATASE"/>
    <property type="match status" value="1"/>
</dbReference>
<dbReference type="EMBL" id="AP018448">
    <property type="protein sequence ID" value="BBC30925.1"/>
    <property type="molecule type" value="Genomic_DNA"/>
</dbReference>
<gene>
    <name evidence="1" type="ORF">SGFS_022190</name>
</gene>
<dbReference type="NCBIfam" id="TIGR02312">
    <property type="entry name" value="HpaH"/>
    <property type="match status" value="1"/>
</dbReference>
<evidence type="ECO:0000313" key="1">
    <source>
        <dbReference type="EMBL" id="BBC30925.1"/>
    </source>
</evidence>
<dbReference type="SUPFAM" id="SSF56529">
    <property type="entry name" value="FAH"/>
    <property type="match status" value="1"/>
</dbReference>
<evidence type="ECO:0000313" key="2">
    <source>
        <dbReference type="Proteomes" id="UP001321542"/>
    </source>
</evidence>
<dbReference type="InterPro" id="IPR050772">
    <property type="entry name" value="Hydratase-Decarb/MhpD_sf"/>
</dbReference>
<evidence type="ECO:0008006" key="3">
    <source>
        <dbReference type="Google" id="ProtNLM"/>
    </source>
</evidence>
<keyword evidence="2" id="KW-1185">Reference proteome</keyword>
<protein>
    <recommendedName>
        <fullName evidence="3">2-oxo-hepta-3-ene-1,7-dioic acid hydratase</fullName>
    </recommendedName>
</protein>
<organism evidence="1 2">
    <name type="scientific">Streptomyces graminofaciens</name>
    <dbReference type="NCBI Taxonomy" id="68212"/>
    <lineage>
        <taxon>Bacteria</taxon>
        <taxon>Bacillati</taxon>
        <taxon>Actinomycetota</taxon>
        <taxon>Actinomycetes</taxon>
        <taxon>Kitasatosporales</taxon>
        <taxon>Streptomycetaceae</taxon>
        <taxon>Streptomyces</taxon>
    </lineage>
</organism>
<reference evidence="1 2" key="2">
    <citation type="journal article" date="2023" name="ChemBioChem">
        <title>Acyltransferase Domain Exchange between Two Independent Type I Polyketide Synthases in the Same Producer Strain of Macrolide Antibiotics.</title>
        <authorList>
            <person name="Kudo F."/>
            <person name="Kishikawa K."/>
            <person name="Tsuboi K."/>
            <person name="Kido T."/>
            <person name="Usui T."/>
            <person name="Hashimoto J."/>
            <person name="Shin-Ya K."/>
            <person name="Miyanaga A."/>
            <person name="Eguchi T."/>
        </authorList>
    </citation>
    <scope>NUCLEOTIDE SEQUENCE [LARGE SCALE GENOMIC DNA]</scope>
    <source>
        <strain evidence="1 2">A-8890</strain>
    </source>
</reference>